<dbReference type="SUPFAM" id="SSF48726">
    <property type="entry name" value="Immunoglobulin"/>
    <property type="match status" value="2"/>
</dbReference>
<dbReference type="SMART" id="SM00409">
    <property type="entry name" value="IG"/>
    <property type="match status" value="3"/>
</dbReference>
<keyword evidence="4" id="KW-0130">Cell adhesion</keyword>
<dbReference type="InterPro" id="IPR051036">
    <property type="entry name" value="SIGLEC"/>
</dbReference>
<proteinExistence type="inferred from homology"/>
<organism evidence="10 11">
    <name type="scientific">Denticeps clupeoides</name>
    <name type="common">denticle herring</name>
    <dbReference type="NCBI Taxonomy" id="299321"/>
    <lineage>
        <taxon>Eukaryota</taxon>
        <taxon>Metazoa</taxon>
        <taxon>Chordata</taxon>
        <taxon>Craniata</taxon>
        <taxon>Vertebrata</taxon>
        <taxon>Euteleostomi</taxon>
        <taxon>Actinopterygii</taxon>
        <taxon>Neopterygii</taxon>
        <taxon>Teleostei</taxon>
        <taxon>Clupei</taxon>
        <taxon>Clupeiformes</taxon>
        <taxon>Denticipitoidei</taxon>
        <taxon>Denticipitidae</taxon>
        <taxon>Denticeps</taxon>
    </lineage>
</organism>
<dbReference type="InterPro" id="IPR007110">
    <property type="entry name" value="Ig-like_dom"/>
</dbReference>
<keyword evidence="5" id="KW-1133">Transmembrane helix</keyword>
<keyword evidence="3" id="KW-0430">Lectin</keyword>
<protein>
    <recommendedName>
        <fullName evidence="9">Ig-like domain-containing protein</fullName>
    </recommendedName>
</protein>
<evidence type="ECO:0000256" key="3">
    <source>
        <dbReference type="ARBA" id="ARBA00022734"/>
    </source>
</evidence>
<dbReference type="GeneTree" id="ENSGT01150000286924"/>
<dbReference type="GO" id="GO:0005886">
    <property type="term" value="C:plasma membrane"/>
    <property type="evidence" value="ECO:0007669"/>
    <property type="project" value="TreeGrafter"/>
</dbReference>
<dbReference type="GO" id="GO:0030246">
    <property type="term" value="F:carbohydrate binding"/>
    <property type="evidence" value="ECO:0007669"/>
    <property type="project" value="UniProtKB-KW"/>
</dbReference>
<comment type="subcellular location">
    <subcellularLocation>
        <location evidence="1">Membrane</location>
        <topology evidence="1">Single-pass membrane protein</topology>
    </subcellularLocation>
</comment>
<evidence type="ECO:0000256" key="5">
    <source>
        <dbReference type="ARBA" id="ARBA00022989"/>
    </source>
</evidence>
<dbReference type="InterPro" id="IPR003599">
    <property type="entry name" value="Ig_sub"/>
</dbReference>
<keyword evidence="11" id="KW-1185">Reference proteome</keyword>
<dbReference type="InterPro" id="IPR036179">
    <property type="entry name" value="Ig-like_dom_sf"/>
</dbReference>
<dbReference type="Pfam" id="PF00047">
    <property type="entry name" value="ig"/>
    <property type="match status" value="1"/>
</dbReference>
<evidence type="ECO:0000256" key="7">
    <source>
        <dbReference type="ARBA" id="ARBA00023319"/>
    </source>
</evidence>
<dbReference type="PROSITE" id="PS50835">
    <property type="entry name" value="IG_LIKE"/>
    <property type="match status" value="2"/>
</dbReference>
<reference evidence="10" key="3">
    <citation type="submission" date="2025-09" db="UniProtKB">
        <authorList>
            <consortium name="Ensembl"/>
        </authorList>
    </citation>
    <scope>IDENTIFICATION</scope>
</reference>
<evidence type="ECO:0000256" key="1">
    <source>
        <dbReference type="ARBA" id="ARBA00004167"/>
    </source>
</evidence>
<feature type="domain" description="Ig-like" evidence="9">
    <location>
        <begin position="250"/>
        <end position="335"/>
    </location>
</feature>
<evidence type="ECO:0000256" key="8">
    <source>
        <dbReference type="ARBA" id="ARBA00038361"/>
    </source>
</evidence>
<dbReference type="InterPro" id="IPR013783">
    <property type="entry name" value="Ig-like_fold"/>
</dbReference>
<evidence type="ECO:0000256" key="6">
    <source>
        <dbReference type="ARBA" id="ARBA00023136"/>
    </source>
</evidence>
<keyword evidence="6" id="KW-0472">Membrane</keyword>
<dbReference type="Proteomes" id="UP000694580">
    <property type="component" value="Chromosome 2"/>
</dbReference>
<keyword evidence="2" id="KW-0812">Transmembrane</keyword>
<dbReference type="GO" id="GO:0033691">
    <property type="term" value="F:sialic acid binding"/>
    <property type="evidence" value="ECO:0007669"/>
    <property type="project" value="TreeGrafter"/>
</dbReference>
<dbReference type="GO" id="GO:0007155">
    <property type="term" value="P:cell adhesion"/>
    <property type="evidence" value="ECO:0007669"/>
    <property type="project" value="UniProtKB-KW"/>
</dbReference>
<evidence type="ECO:0000313" key="11">
    <source>
        <dbReference type="Proteomes" id="UP000694580"/>
    </source>
</evidence>
<name>A0AAY3ZWE0_9TELE</name>
<keyword evidence="7" id="KW-0393">Immunoglobulin domain</keyword>
<feature type="domain" description="Ig-like" evidence="9">
    <location>
        <begin position="131"/>
        <end position="209"/>
    </location>
</feature>
<dbReference type="Gene3D" id="2.60.40.10">
    <property type="entry name" value="Immunoglobulins"/>
    <property type="match status" value="3"/>
</dbReference>
<dbReference type="PANTHER" id="PTHR12035:SF125">
    <property type="entry name" value="SIALIC ACID-BINDING IG-LIKE LECTIN 5"/>
    <property type="match status" value="1"/>
</dbReference>
<reference evidence="10 11" key="1">
    <citation type="submission" date="2020-06" db="EMBL/GenBank/DDBJ databases">
        <authorList>
            <consortium name="Wellcome Sanger Institute Data Sharing"/>
        </authorList>
    </citation>
    <scope>NUCLEOTIDE SEQUENCE [LARGE SCALE GENOMIC DNA]</scope>
</reference>
<evidence type="ECO:0000313" key="10">
    <source>
        <dbReference type="Ensembl" id="ENSDCDP00010001077.1"/>
    </source>
</evidence>
<evidence type="ECO:0000256" key="4">
    <source>
        <dbReference type="ARBA" id="ARBA00022889"/>
    </source>
</evidence>
<evidence type="ECO:0000256" key="2">
    <source>
        <dbReference type="ARBA" id="ARBA00022692"/>
    </source>
</evidence>
<dbReference type="PANTHER" id="PTHR12035">
    <property type="entry name" value="SIALIC ACID BINDING IMMUNOGLOBULIN-LIKE LECTIN"/>
    <property type="match status" value="1"/>
</dbReference>
<dbReference type="Ensembl" id="ENSDCDT00010001131.1">
    <property type="protein sequence ID" value="ENSDCDP00010001077.1"/>
    <property type="gene ID" value="ENSDCDG00010000602.1"/>
</dbReference>
<comment type="similarity">
    <text evidence="8">Belongs to the immunoglobulin superfamily. SIGLEC (sialic acid binding Ig-like lectin) family.</text>
</comment>
<dbReference type="AlphaFoldDB" id="A0AAY3ZWE0"/>
<accession>A0AAY3ZWE0</accession>
<reference evidence="10" key="2">
    <citation type="submission" date="2025-08" db="UniProtKB">
        <authorList>
            <consortium name="Ensembl"/>
        </authorList>
    </citation>
    <scope>IDENTIFICATION</scope>
</reference>
<dbReference type="InterPro" id="IPR013151">
    <property type="entry name" value="Immunoglobulin_dom"/>
</dbReference>
<evidence type="ECO:0000259" key="9">
    <source>
        <dbReference type="PROSITE" id="PS50835"/>
    </source>
</evidence>
<sequence>SRPHTLLPGRLSWCPLLTEGDVLETLEGSCIVIPCSFSIPDDYNLGIPATGLWSKHSRWAKTENILNVEILGQLTHKNCTTVLYNVTRAMEDQYFFRIETGFKFTFNEHFELLALLIMSLQPSSLYFNSSGSTIRVACSVASPCPQSPPTLTWRPALGDSVVTIQKKEDGTQEVSSVLSFISSSVHNGVDLSCVVSSSDTRVAVQETIRLSVDCECVSFPLSITHISILLVTSLLISHFFFYHLGPSDCPKNVSVSVTPAEWLLGSDVTLSCFSDAHPAVESYWWFWENGNHSELVGQAADLNLNLTLRTMGRYWCRVQNRLGEANSTVVELRIPGEETCTRTCWFSRC</sequence>